<reference evidence="1" key="1">
    <citation type="submission" date="2022-10" db="EMBL/GenBank/DDBJ databases">
        <authorList>
            <person name="Chen Y."/>
            <person name="Dougan E. K."/>
            <person name="Chan C."/>
            <person name="Rhodes N."/>
            <person name="Thang M."/>
        </authorList>
    </citation>
    <scope>NUCLEOTIDE SEQUENCE</scope>
</reference>
<dbReference type="EMBL" id="CAMXCT020000102">
    <property type="protein sequence ID" value="CAL1127219.1"/>
    <property type="molecule type" value="Genomic_DNA"/>
</dbReference>
<reference evidence="2 3" key="2">
    <citation type="submission" date="2024-05" db="EMBL/GenBank/DDBJ databases">
        <authorList>
            <person name="Chen Y."/>
            <person name="Shah S."/>
            <person name="Dougan E. K."/>
            <person name="Thang M."/>
            <person name="Chan C."/>
        </authorList>
    </citation>
    <scope>NUCLEOTIDE SEQUENCE [LARGE SCALE GENOMIC DNA]</scope>
</reference>
<comment type="caution">
    <text evidence="1">The sequence shown here is derived from an EMBL/GenBank/DDBJ whole genome shotgun (WGS) entry which is preliminary data.</text>
</comment>
<gene>
    <name evidence="1" type="ORF">C1SCF055_LOCUS2294</name>
</gene>
<name>A0A9P1BI69_9DINO</name>
<sequence>MCKRHWDDWDVAFKYRLDAEDLLKRLKGGDDLLSPAEDLGLKCLGLKHFDPGIGHCGMERWDWTLQNGFIPFHQQCLHRSPKSSLIPWRFVNPGGVEFTCWLKDHLQEQISIMALLPLHGDMCLGLEQAGDGDSAPGTAPLTDDGLALVAARKNTEDMKNFLKRAASASNRYRALPLDHSNMHWAAYFAWDAAPLDRTLEEALAEMELYLTSERPMVTLFSTTTTTLPTVAGPRPNNFPPSLACAARSVSFGPLDMPGSMATPTANLEECQLKCRKTKG</sequence>
<organism evidence="1">
    <name type="scientific">Cladocopium goreaui</name>
    <dbReference type="NCBI Taxonomy" id="2562237"/>
    <lineage>
        <taxon>Eukaryota</taxon>
        <taxon>Sar</taxon>
        <taxon>Alveolata</taxon>
        <taxon>Dinophyceae</taxon>
        <taxon>Suessiales</taxon>
        <taxon>Symbiodiniaceae</taxon>
        <taxon>Cladocopium</taxon>
    </lineage>
</organism>
<dbReference type="AlphaFoldDB" id="A0A9P1BI69"/>
<evidence type="ECO:0000313" key="3">
    <source>
        <dbReference type="Proteomes" id="UP001152797"/>
    </source>
</evidence>
<dbReference type="EMBL" id="CAMXCT010000102">
    <property type="protein sequence ID" value="CAI3973844.1"/>
    <property type="molecule type" value="Genomic_DNA"/>
</dbReference>
<evidence type="ECO:0000313" key="2">
    <source>
        <dbReference type="EMBL" id="CAL4761156.1"/>
    </source>
</evidence>
<dbReference type="Proteomes" id="UP001152797">
    <property type="component" value="Unassembled WGS sequence"/>
</dbReference>
<proteinExistence type="predicted"/>
<keyword evidence="3" id="KW-1185">Reference proteome</keyword>
<accession>A0A9P1BI69</accession>
<dbReference type="EMBL" id="CAMXCT030000102">
    <property type="protein sequence ID" value="CAL4761156.1"/>
    <property type="molecule type" value="Genomic_DNA"/>
</dbReference>
<protein>
    <submittedName>
        <fullName evidence="1">Uncharacterized protein</fullName>
    </submittedName>
</protein>
<evidence type="ECO:0000313" key="1">
    <source>
        <dbReference type="EMBL" id="CAI3973844.1"/>
    </source>
</evidence>